<dbReference type="EMBL" id="NMUH01006052">
    <property type="protein sequence ID" value="MQM14332.1"/>
    <property type="molecule type" value="Genomic_DNA"/>
</dbReference>
<dbReference type="SUPFAM" id="SSF51126">
    <property type="entry name" value="Pectin lyase-like"/>
    <property type="match status" value="1"/>
</dbReference>
<evidence type="ECO:0000256" key="5">
    <source>
        <dbReference type="ARBA" id="ARBA00022801"/>
    </source>
</evidence>
<organism evidence="10 11">
    <name type="scientific">Colocasia esculenta</name>
    <name type="common">Wild taro</name>
    <name type="synonym">Arum esculentum</name>
    <dbReference type="NCBI Taxonomy" id="4460"/>
    <lineage>
        <taxon>Eukaryota</taxon>
        <taxon>Viridiplantae</taxon>
        <taxon>Streptophyta</taxon>
        <taxon>Embryophyta</taxon>
        <taxon>Tracheophyta</taxon>
        <taxon>Spermatophyta</taxon>
        <taxon>Magnoliopsida</taxon>
        <taxon>Liliopsida</taxon>
        <taxon>Araceae</taxon>
        <taxon>Aroideae</taxon>
        <taxon>Colocasieae</taxon>
        <taxon>Colocasia</taxon>
    </lineage>
</organism>
<comment type="subcellular location">
    <subcellularLocation>
        <location evidence="1">Secreted</location>
        <location evidence="1">Cell wall</location>
    </subcellularLocation>
</comment>
<evidence type="ECO:0008006" key="12">
    <source>
        <dbReference type="Google" id="ProtNLM"/>
    </source>
</evidence>
<dbReference type="InterPro" id="IPR000743">
    <property type="entry name" value="Glyco_hydro_28"/>
</dbReference>
<keyword evidence="4" id="KW-0964">Secreted</keyword>
<dbReference type="GO" id="GO:0005975">
    <property type="term" value="P:carbohydrate metabolic process"/>
    <property type="evidence" value="ECO:0007669"/>
    <property type="project" value="InterPro"/>
</dbReference>
<evidence type="ECO:0000256" key="9">
    <source>
        <dbReference type="SAM" id="MobiDB-lite"/>
    </source>
</evidence>
<dbReference type="GO" id="GO:0004650">
    <property type="term" value="F:polygalacturonase activity"/>
    <property type="evidence" value="ECO:0007669"/>
    <property type="project" value="InterPro"/>
</dbReference>
<dbReference type="GO" id="GO:0071555">
    <property type="term" value="P:cell wall organization"/>
    <property type="evidence" value="ECO:0007669"/>
    <property type="project" value="UniProtKB-KW"/>
</dbReference>
<evidence type="ECO:0000256" key="8">
    <source>
        <dbReference type="RuleBase" id="RU361169"/>
    </source>
</evidence>
<evidence type="ECO:0000313" key="10">
    <source>
        <dbReference type="EMBL" id="MQM14332.1"/>
    </source>
</evidence>
<reference evidence="10" key="1">
    <citation type="submission" date="2017-07" db="EMBL/GenBank/DDBJ databases">
        <title>Taro Niue Genome Assembly and Annotation.</title>
        <authorList>
            <person name="Atibalentja N."/>
            <person name="Keating K."/>
            <person name="Fields C.J."/>
        </authorList>
    </citation>
    <scope>NUCLEOTIDE SEQUENCE</scope>
    <source>
        <strain evidence="10">Niue_2</strain>
        <tissue evidence="10">Leaf</tissue>
    </source>
</reference>
<keyword evidence="11" id="KW-1185">Reference proteome</keyword>
<keyword evidence="7" id="KW-0961">Cell wall biogenesis/degradation</keyword>
<dbReference type="InterPro" id="IPR011050">
    <property type="entry name" value="Pectin_lyase_fold/virulence"/>
</dbReference>
<feature type="compositionally biased region" description="Polar residues" evidence="9">
    <location>
        <begin position="77"/>
        <end position="87"/>
    </location>
</feature>
<gene>
    <name evidence="10" type="ORF">Taro_047259</name>
</gene>
<evidence type="ECO:0000256" key="3">
    <source>
        <dbReference type="ARBA" id="ARBA00022512"/>
    </source>
</evidence>
<accession>A0A843WUU6</accession>
<feature type="region of interest" description="Disordered" evidence="9">
    <location>
        <begin position="70"/>
        <end position="103"/>
    </location>
</feature>
<dbReference type="SMART" id="SM00710">
    <property type="entry name" value="PbH1"/>
    <property type="match status" value="3"/>
</dbReference>
<dbReference type="OrthoDB" id="187139at2759"/>
<dbReference type="InterPro" id="IPR012334">
    <property type="entry name" value="Pectin_lyas_fold"/>
</dbReference>
<feature type="compositionally biased region" description="Gly residues" evidence="9">
    <location>
        <begin position="153"/>
        <end position="169"/>
    </location>
</feature>
<feature type="region of interest" description="Disordered" evidence="9">
    <location>
        <begin position="145"/>
        <end position="205"/>
    </location>
</feature>
<proteinExistence type="inferred from homology"/>
<dbReference type="Gene3D" id="2.160.20.10">
    <property type="entry name" value="Single-stranded right-handed beta-helix, Pectin lyase-like"/>
    <property type="match status" value="1"/>
</dbReference>
<feature type="compositionally biased region" description="Pro residues" evidence="9">
    <location>
        <begin position="176"/>
        <end position="200"/>
    </location>
</feature>
<dbReference type="InterPro" id="IPR006626">
    <property type="entry name" value="PbH1"/>
</dbReference>
<sequence length="753" mass="81824">MLGGVRRLPPGSWRCSGAETVLGIFRPLPRTRGASPKGHARLWWCRVSSGVVRSQRRREVSFRLYKPKQLHSHTHTPKQYTRTQKTTPALHRSPRREDARMRSPSLQSLALALLLVLLVVSSNFEPCNARRGKHWRWGRSTFSSMLKKKGKGKSGSGSQGHHGGGGSGSGKKHKPTPSPSPVPVPSHSPSPAPAPSPSPSHSPSGHAVFNVMDFGAKGNGAADDTKVAFQAAWAAACKVEGSTVLVPSEYDFLVGPISFSGPYCQPNIVFQLDGTIVAPPSPKAWGAGLLQWLEFTKLDGITIRGKGVIEGRGAVWWSQSQFEYEPVSFPATLSDTPHTKHSRMYLPSLLKGINFFLLMDSCFSIFLADKRLTVRENATHPSDGKEPSLQLPFSARVLRMVSDCSLWPSVLKNHVYPFDQALRFYGSVGVTVTGITIQNSPQCHLKFDNCAGVEVYNVTVSSPGNSLNTDGIHLQNSKDVSIHHTNLACGKTPLPSPPPPPNDVPPVPNTSPELRLHCHRRGHRIPILGQPFMNGWLRLGKPAMDKRNSHVWRSAGLAAGDDCVSIQTGCSNVNIHSVNCGPGHGISIGGLGRDNTKACVSNVTVQNVAFQGTMTGVRIKTWQGGSGSVQNIKFSGIKLTEVQTPIVIDQYYCDRASCKNQSAAVVLSGISYESIKGTYTVKPVHFACSDTLPCADIRLANIELRPVQERYHMYDPFCWQTYGELLTPAVPPISCLQSGKPTSSRPMSNPDTC</sequence>
<keyword evidence="3" id="KW-0134">Cell wall</keyword>
<comment type="similarity">
    <text evidence="2 8">Belongs to the glycosyl hydrolase 28 family.</text>
</comment>
<evidence type="ECO:0000256" key="7">
    <source>
        <dbReference type="ARBA" id="ARBA00023316"/>
    </source>
</evidence>
<evidence type="ECO:0000256" key="6">
    <source>
        <dbReference type="ARBA" id="ARBA00023295"/>
    </source>
</evidence>
<dbReference type="PANTHER" id="PTHR31375">
    <property type="match status" value="1"/>
</dbReference>
<dbReference type="AlphaFoldDB" id="A0A843WUU6"/>
<keyword evidence="6 8" id="KW-0326">Glycosidase</keyword>
<evidence type="ECO:0000256" key="4">
    <source>
        <dbReference type="ARBA" id="ARBA00022525"/>
    </source>
</evidence>
<comment type="caution">
    <text evidence="10">The sequence shown here is derived from an EMBL/GenBank/DDBJ whole genome shotgun (WGS) entry which is preliminary data.</text>
</comment>
<evidence type="ECO:0000256" key="1">
    <source>
        <dbReference type="ARBA" id="ARBA00004191"/>
    </source>
</evidence>
<keyword evidence="5 8" id="KW-0378">Hydrolase</keyword>
<dbReference type="Proteomes" id="UP000652761">
    <property type="component" value="Unassembled WGS sequence"/>
</dbReference>
<dbReference type="Pfam" id="PF00295">
    <property type="entry name" value="Glyco_hydro_28"/>
    <property type="match status" value="3"/>
</dbReference>
<protein>
    <recommendedName>
        <fullName evidence="12">Polygalacturonase</fullName>
    </recommendedName>
</protein>
<evidence type="ECO:0000256" key="2">
    <source>
        <dbReference type="ARBA" id="ARBA00008834"/>
    </source>
</evidence>
<evidence type="ECO:0000313" key="11">
    <source>
        <dbReference type="Proteomes" id="UP000652761"/>
    </source>
</evidence>
<name>A0A843WUU6_COLES</name>